<dbReference type="GO" id="GO:0043190">
    <property type="term" value="C:ATP-binding cassette (ABC) transporter complex"/>
    <property type="evidence" value="ECO:0007669"/>
    <property type="project" value="TreeGrafter"/>
</dbReference>
<accession>A0A0D2X386</accession>
<dbReference type="PROSITE" id="PS50893">
    <property type="entry name" value="ABC_TRANSPORTER_2"/>
    <property type="match status" value="1"/>
</dbReference>
<keyword evidence="6 8" id="KW-1133">Transmembrane helix</keyword>
<dbReference type="InterPro" id="IPR003593">
    <property type="entry name" value="AAA+_ATPase"/>
</dbReference>
<evidence type="ECO:0000256" key="5">
    <source>
        <dbReference type="ARBA" id="ARBA00022840"/>
    </source>
</evidence>
<evidence type="ECO:0000313" key="10">
    <source>
        <dbReference type="EMBL" id="KJE93874.1"/>
    </source>
</evidence>
<evidence type="ECO:0000313" key="11">
    <source>
        <dbReference type="Proteomes" id="UP000008743"/>
    </source>
</evidence>
<dbReference type="InterPro" id="IPR013525">
    <property type="entry name" value="ABC2_TM"/>
</dbReference>
<dbReference type="GO" id="GO:0016887">
    <property type="term" value="F:ATP hydrolysis activity"/>
    <property type="evidence" value="ECO:0007669"/>
    <property type="project" value="InterPro"/>
</dbReference>
<dbReference type="Pfam" id="PF06422">
    <property type="entry name" value="PDR_CDR"/>
    <property type="match status" value="1"/>
</dbReference>
<dbReference type="InterPro" id="IPR050352">
    <property type="entry name" value="ABCG_transporters"/>
</dbReference>
<dbReference type="OrthoDB" id="66620at2759"/>
<evidence type="ECO:0000256" key="3">
    <source>
        <dbReference type="ARBA" id="ARBA00022692"/>
    </source>
</evidence>
<dbReference type="Gene3D" id="3.40.50.300">
    <property type="entry name" value="P-loop containing nucleotide triphosphate hydrolases"/>
    <property type="match status" value="1"/>
</dbReference>
<keyword evidence="11" id="KW-1185">Reference proteome</keyword>
<evidence type="ECO:0000256" key="4">
    <source>
        <dbReference type="ARBA" id="ARBA00022741"/>
    </source>
</evidence>
<dbReference type="InterPro" id="IPR027417">
    <property type="entry name" value="P-loop_NTPase"/>
</dbReference>
<dbReference type="PROSITE" id="PS00211">
    <property type="entry name" value="ABC_TRANSPORTER_1"/>
    <property type="match status" value="1"/>
</dbReference>
<dbReference type="eggNOG" id="KOG0061">
    <property type="taxonomic scope" value="Eukaryota"/>
</dbReference>
<protein>
    <submittedName>
        <fullName evidence="10">ATP-binding cassette</fullName>
    </submittedName>
</protein>
<dbReference type="InterPro" id="IPR043926">
    <property type="entry name" value="ABCG_dom"/>
</dbReference>
<dbReference type="SMART" id="SM00382">
    <property type="entry name" value="AAA"/>
    <property type="match status" value="1"/>
</dbReference>
<keyword evidence="2" id="KW-0813">Transport</keyword>
<organism evidence="10 11">
    <name type="scientific">Capsaspora owczarzaki (strain ATCC 30864)</name>
    <dbReference type="NCBI Taxonomy" id="595528"/>
    <lineage>
        <taxon>Eukaryota</taxon>
        <taxon>Filasterea</taxon>
        <taxon>Capsaspora</taxon>
    </lineage>
</organism>
<dbReference type="AlphaFoldDB" id="A0A0D2X386"/>
<dbReference type="InterPro" id="IPR003439">
    <property type="entry name" value="ABC_transporter-like_ATP-bd"/>
</dbReference>
<dbReference type="Proteomes" id="UP000008743">
    <property type="component" value="Unassembled WGS sequence"/>
</dbReference>
<evidence type="ECO:0000256" key="6">
    <source>
        <dbReference type="ARBA" id="ARBA00022989"/>
    </source>
</evidence>
<feature type="transmembrane region" description="Helical" evidence="8">
    <location>
        <begin position="390"/>
        <end position="413"/>
    </location>
</feature>
<keyword evidence="5 10" id="KW-0067">ATP-binding</keyword>
<dbReference type="STRING" id="595528.A0A0D2X386"/>
<feature type="transmembrane region" description="Helical" evidence="8">
    <location>
        <begin position="498"/>
        <end position="518"/>
    </location>
</feature>
<dbReference type="Pfam" id="PF19055">
    <property type="entry name" value="ABC2_membrane_7"/>
    <property type="match status" value="1"/>
</dbReference>
<dbReference type="Pfam" id="PF00005">
    <property type="entry name" value="ABC_tran"/>
    <property type="match status" value="1"/>
</dbReference>
<dbReference type="InParanoid" id="A0A0D2X386"/>
<evidence type="ECO:0000259" key="9">
    <source>
        <dbReference type="PROSITE" id="PS50893"/>
    </source>
</evidence>
<keyword evidence="4" id="KW-0547">Nucleotide-binding</keyword>
<dbReference type="InterPro" id="IPR010929">
    <property type="entry name" value="PDR_CDR_ABC"/>
</dbReference>
<dbReference type="Pfam" id="PF01061">
    <property type="entry name" value="ABC2_membrane"/>
    <property type="match status" value="1"/>
</dbReference>
<sequence length="615" mass="67834">MSAAAAAAEGHCLAFRNVSYSVQVKHSRSPFAPVVHKDILMHSHGLVEAGQTMAILGSSGSGKTSLLDVLACRNIGGTVTGDIYLNGARVTSELIQDVAGYVMQDDRLLPNLTVTETLFYIAALKLPSSMTDADKMERVNSVIAELGLRHVAGNRVGGNTRGLSGGERRRVSIGVQMILDPSVLFLDEPTSGLDAFTATAIVKTLSQLARRNRTVIFTIHQPRSDICQLFDQVMLMSKGYTVYTGSAQNMLPYFSTLGFECPEYSNPLDYFLDTITVDDRSQQTFDISFAILQSLVGCYERSATYTELQTKLGQVAQIAEAATQRQVLNRASESCLPQLNTLTGRATVNLRRDADGLNARLTQQLLFGVLIFIFVFRLKTDQPSVQNRTGFLYEAISGPVFIGMLNAMALFPTQRDVFYRESRDGLYGASAFLLSYTLHALWTDVTAILLFSGFSYWAVGLYSSFARFCIFTTVMYFLQLFGESLGLLTLSFFYETTVANQAASLIISASALVASGFLRSTQSIPVFLQYMGYATLHKYASEVMVANEYQGLQLECPANLPPSACEYQNGEQYIDEMFPGAVEHLWRNIGIIAGFATALRILPYFFLKFVQRSLR</sequence>
<dbReference type="InterPro" id="IPR017871">
    <property type="entry name" value="ABC_transporter-like_CS"/>
</dbReference>
<dbReference type="SUPFAM" id="SSF52540">
    <property type="entry name" value="P-loop containing nucleoside triphosphate hydrolases"/>
    <property type="match status" value="1"/>
</dbReference>
<feature type="transmembrane region" description="Helical" evidence="8">
    <location>
        <begin position="454"/>
        <end position="478"/>
    </location>
</feature>
<dbReference type="PANTHER" id="PTHR48041">
    <property type="entry name" value="ABC TRANSPORTER G FAMILY MEMBER 28"/>
    <property type="match status" value="1"/>
</dbReference>
<dbReference type="EMBL" id="KE346366">
    <property type="protein sequence ID" value="KJE93874.1"/>
    <property type="molecule type" value="Genomic_DNA"/>
</dbReference>
<gene>
    <name evidence="10" type="ORF">CAOG_004594</name>
</gene>
<dbReference type="GO" id="GO:0140359">
    <property type="term" value="F:ABC-type transporter activity"/>
    <property type="evidence" value="ECO:0007669"/>
    <property type="project" value="InterPro"/>
</dbReference>
<feature type="transmembrane region" description="Helical" evidence="8">
    <location>
        <begin position="361"/>
        <end position="378"/>
    </location>
</feature>
<dbReference type="PANTHER" id="PTHR48041:SF113">
    <property type="entry name" value="ATP-BINDING CASSETTE SUB-FAMILY G MEMBER 5"/>
    <property type="match status" value="1"/>
</dbReference>
<keyword evidence="3 8" id="KW-0812">Transmembrane</keyword>
<evidence type="ECO:0000256" key="8">
    <source>
        <dbReference type="SAM" id="Phobius"/>
    </source>
</evidence>
<evidence type="ECO:0000256" key="1">
    <source>
        <dbReference type="ARBA" id="ARBA00004141"/>
    </source>
</evidence>
<evidence type="ECO:0000256" key="2">
    <source>
        <dbReference type="ARBA" id="ARBA00022448"/>
    </source>
</evidence>
<dbReference type="PhylomeDB" id="A0A0D2X386"/>
<reference evidence="11" key="1">
    <citation type="submission" date="2011-02" db="EMBL/GenBank/DDBJ databases">
        <title>The Genome Sequence of Capsaspora owczarzaki ATCC 30864.</title>
        <authorList>
            <person name="Russ C."/>
            <person name="Cuomo C."/>
            <person name="Burger G."/>
            <person name="Gray M.W."/>
            <person name="Holland P.W.H."/>
            <person name="King N."/>
            <person name="Lang F.B.F."/>
            <person name="Roger A.J."/>
            <person name="Ruiz-Trillo I."/>
            <person name="Young S.K."/>
            <person name="Zeng Q."/>
            <person name="Gargeya S."/>
            <person name="Alvarado L."/>
            <person name="Berlin A."/>
            <person name="Chapman S.B."/>
            <person name="Chen Z."/>
            <person name="Freedman E."/>
            <person name="Gellesch M."/>
            <person name="Goldberg J."/>
            <person name="Griggs A."/>
            <person name="Gujja S."/>
            <person name="Heilman E."/>
            <person name="Heiman D."/>
            <person name="Howarth C."/>
            <person name="Mehta T."/>
            <person name="Neiman D."/>
            <person name="Pearson M."/>
            <person name="Roberts A."/>
            <person name="Saif S."/>
            <person name="Shea T."/>
            <person name="Shenoy N."/>
            <person name="Sisk P."/>
            <person name="Stolte C."/>
            <person name="Sykes S."/>
            <person name="White J."/>
            <person name="Yandava C."/>
            <person name="Haas B."/>
            <person name="Nusbaum C."/>
            <person name="Birren B."/>
        </authorList>
    </citation>
    <scope>NUCLEOTIDE SEQUENCE</scope>
    <source>
        <strain evidence="11">ATCC 30864</strain>
    </source>
</reference>
<feature type="transmembrane region" description="Helical" evidence="8">
    <location>
        <begin position="585"/>
        <end position="607"/>
    </location>
</feature>
<name>A0A0D2X386_CAPO3</name>
<keyword evidence="7 8" id="KW-0472">Membrane</keyword>
<feature type="domain" description="ABC transporter" evidence="9">
    <location>
        <begin position="13"/>
        <end position="263"/>
    </location>
</feature>
<proteinExistence type="predicted"/>
<comment type="subcellular location">
    <subcellularLocation>
        <location evidence="1">Membrane</location>
        <topology evidence="1">Multi-pass membrane protein</topology>
    </subcellularLocation>
</comment>
<evidence type="ECO:0000256" key="7">
    <source>
        <dbReference type="ARBA" id="ARBA00023136"/>
    </source>
</evidence>
<dbReference type="GO" id="GO:0005524">
    <property type="term" value="F:ATP binding"/>
    <property type="evidence" value="ECO:0007669"/>
    <property type="project" value="UniProtKB-KW"/>
</dbReference>